<organism evidence="2 3">
    <name type="scientific">Tuber borchii</name>
    <name type="common">White truffle</name>
    <dbReference type="NCBI Taxonomy" id="42251"/>
    <lineage>
        <taxon>Eukaryota</taxon>
        <taxon>Fungi</taxon>
        <taxon>Dikarya</taxon>
        <taxon>Ascomycota</taxon>
        <taxon>Pezizomycotina</taxon>
        <taxon>Pezizomycetes</taxon>
        <taxon>Pezizales</taxon>
        <taxon>Tuberaceae</taxon>
        <taxon>Tuber</taxon>
    </lineage>
</organism>
<accession>A0A2T6ZR01</accession>
<evidence type="ECO:0000313" key="2">
    <source>
        <dbReference type="EMBL" id="PUU77918.1"/>
    </source>
</evidence>
<keyword evidence="1" id="KW-0732">Signal</keyword>
<dbReference type="Proteomes" id="UP000244722">
    <property type="component" value="Unassembled WGS sequence"/>
</dbReference>
<gene>
    <name evidence="2" type="ORF">B9Z19DRAFT_124534</name>
</gene>
<keyword evidence="3" id="KW-1185">Reference proteome</keyword>
<dbReference type="AlphaFoldDB" id="A0A2T6ZR01"/>
<dbReference type="EMBL" id="NESQ01000135">
    <property type="protein sequence ID" value="PUU77918.1"/>
    <property type="molecule type" value="Genomic_DNA"/>
</dbReference>
<feature type="chain" id="PRO_5015433529" description="Secreted protein" evidence="1">
    <location>
        <begin position="17"/>
        <end position="91"/>
    </location>
</feature>
<name>A0A2T6ZR01_TUBBO</name>
<evidence type="ECO:0000313" key="3">
    <source>
        <dbReference type="Proteomes" id="UP000244722"/>
    </source>
</evidence>
<comment type="caution">
    <text evidence="2">The sequence shown here is derived from an EMBL/GenBank/DDBJ whole genome shotgun (WGS) entry which is preliminary data.</text>
</comment>
<reference evidence="2 3" key="1">
    <citation type="submission" date="2017-04" db="EMBL/GenBank/DDBJ databases">
        <title>Draft genome sequence of Tuber borchii Vittad., a whitish edible truffle.</title>
        <authorList>
            <consortium name="DOE Joint Genome Institute"/>
            <person name="Murat C."/>
            <person name="Kuo A."/>
            <person name="Barry K.W."/>
            <person name="Clum A."/>
            <person name="Dockter R.B."/>
            <person name="Fauchery L."/>
            <person name="Iotti M."/>
            <person name="Kohler A."/>
            <person name="Labutti K."/>
            <person name="Lindquist E.A."/>
            <person name="Lipzen A."/>
            <person name="Ohm R.A."/>
            <person name="Wang M."/>
            <person name="Grigoriev I.V."/>
            <person name="Zambonelli A."/>
            <person name="Martin F.M."/>
        </authorList>
    </citation>
    <scope>NUCLEOTIDE SEQUENCE [LARGE SCALE GENOMIC DNA]</scope>
    <source>
        <strain evidence="2 3">Tbo3840</strain>
    </source>
</reference>
<proteinExistence type="predicted"/>
<protein>
    <recommendedName>
        <fullName evidence="4">Secreted protein</fullName>
    </recommendedName>
</protein>
<evidence type="ECO:0008006" key="4">
    <source>
        <dbReference type="Google" id="ProtNLM"/>
    </source>
</evidence>
<sequence length="91" mass="10092">MSVVVVVYAFCPFLSAATTTTRRRQRSNSRRDTIDTYTRTLCCTGTVPAIILYSYSAHYLPLCTGGKKWWCAVILESLFLSPAPDSSGISF</sequence>
<feature type="signal peptide" evidence="1">
    <location>
        <begin position="1"/>
        <end position="16"/>
    </location>
</feature>
<evidence type="ECO:0000256" key="1">
    <source>
        <dbReference type="SAM" id="SignalP"/>
    </source>
</evidence>